<accession>A0A3R8M3E6</accession>
<dbReference type="Proteomes" id="UP000274920">
    <property type="component" value="Unassembled WGS sequence"/>
</dbReference>
<name>A0A3R8M3E6_9FIRM</name>
<proteinExistence type="predicted"/>
<dbReference type="Gene3D" id="3.10.20.860">
    <property type="match status" value="1"/>
</dbReference>
<gene>
    <name evidence="1" type="ORF">EBB54_01515</name>
</gene>
<dbReference type="InterPro" id="IPR022453">
    <property type="entry name" value="Znf_MqsA-type"/>
</dbReference>
<comment type="caution">
    <text evidence="1">The sequence shown here is derived from an EMBL/GenBank/DDBJ whole genome shotgun (WGS) entry which is preliminary data.</text>
</comment>
<reference evidence="1" key="1">
    <citation type="submission" date="2018-10" db="EMBL/GenBank/DDBJ databases">
        <title>Schaedlerella arabinophila gen. nov. sp. nov., isolated from the mouse intestinal tract and comparative analysis with the genome of the closely related altered Schaedler flora strain ASF502.</title>
        <authorList>
            <person name="Miyake S."/>
            <person name="Soh M."/>
            <person name="Seedorf H."/>
        </authorList>
    </citation>
    <scope>NUCLEOTIDE SEQUENCE [LARGE SCALE GENOMIC DNA]</scope>
    <source>
        <strain evidence="1">DSM 106076</strain>
    </source>
</reference>
<organism evidence="1 2">
    <name type="scientific">Schaedlerella arabinosiphila</name>
    <dbReference type="NCBI Taxonomy" id="2044587"/>
    <lineage>
        <taxon>Bacteria</taxon>
        <taxon>Bacillati</taxon>
        <taxon>Bacillota</taxon>
        <taxon>Clostridia</taxon>
        <taxon>Lachnospirales</taxon>
        <taxon>Lachnospiraceae</taxon>
        <taxon>Schaedlerella</taxon>
    </lineage>
</organism>
<dbReference type="CDD" id="cd12870">
    <property type="entry name" value="MqsA"/>
    <property type="match status" value="1"/>
</dbReference>
<evidence type="ECO:0000313" key="1">
    <source>
        <dbReference type="EMBL" id="RRK35142.1"/>
    </source>
</evidence>
<keyword evidence="2" id="KW-1185">Reference proteome</keyword>
<dbReference type="NCBIfam" id="TIGR03831">
    <property type="entry name" value="YgiT_finger"/>
    <property type="match status" value="1"/>
</dbReference>
<sequence length="76" mass="8604">MRCACCKIGQMEETKTTYFAELKDCYVIIENVPCMKCGQCGEVVFRNSIAEKIDDILDDLEKIVSKISIIDYSKVA</sequence>
<protein>
    <submittedName>
        <fullName evidence="1">Type II toxin-antitoxin system MqsA family antitoxin</fullName>
    </submittedName>
</protein>
<dbReference type="EMBL" id="RHJS01000002">
    <property type="protein sequence ID" value="RRK35142.1"/>
    <property type="molecule type" value="Genomic_DNA"/>
</dbReference>
<evidence type="ECO:0000313" key="2">
    <source>
        <dbReference type="Proteomes" id="UP000274920"/>
    </source>
</evidence>
<dbReference type="AlphaFoldDB" id="A0A3R8M3E6"/>